<dbReference type="EMBL" id="QGUI01001061">
    <property type="protein sequence ID" value="PZM88701.1"/>
    <property type="molecule type" value="Genomic_DNA"/>
</dbReference>
<dbReference type="SMART" id="SM01101">
    <property type="entry name" value="CRISPR_assoc"/>
    <property type="match status" value="1"/>
</dbReference>
<proteinExistence type="predicted"/>
<comment type="caution">
    <text evidence="2">The sequence shown here is derived from an EMBL/GenBank/DDBJ whole genome shotgun (WGS) entry which is preliminary data.</text>
</comment>
<name>A0A2W4IQ79_9PSEU</name>
<reference evidence="2" key="1">
    <citation type="submission" date="2018-05" db="EMBL/GenBank/DDBJ databases">
        <authorList>
            <person name="Lanie J.A."/>
            <person name="Ng W.-L."/>
            <person name="Kazmierczak K.M."/>
            <person name="Andrzejewski T.M."/>
            <person name="Davidsen T.M."/>
            <person name="Wayne K.J."/>
            <person name="Tettelin H."/>
            <person name="Glass J.I."/>
            <person name="Rusch D."/>
            <person name="Podicherti R."/>
            <person name="Tsui H.-C.T."/>
            <person name="Winkler M.E."/>
        </authorList>
    </citation>
    <scope>NUCLEOTIDE SEQUENCE</scope>
    <source>
        <strain evidence="2">ZC4RG45</strain>
    </source>
</reference>
<dbReference type="EMBL" id="QGUI02000156">
    <property type="protein sequence ID" value="MFO7193016.1"/>
    <property type="molecule type" value="Genomic_DNA"/>
</dbReference>
<dbReference type="Proteomes" id="UP000249324">
    <property type="component" value="Unassembled WGS sequence"/>
</dbReference>
<dbReference type="AlphaFoldDB" id="A0A2W4IQ79"/>
<evidence type="ECO:0000313" key="3">
    <source>
        <dbReference type="Proteomes" id="UP000249324"/>
    </source>
</evidence>
<accession>A0A2W4IQ79</accession>
<dbReference type="Gene3D" id="3.30.70.1200">
    <property type="entry name" value="Crispr-associated protein, domain 1"/>
    <property type="match status" value="1"/>
</dbReference>
<sequence length="217" mass="24845">MYLTQFEINPARRGARLLLSSPHRMHGAVLAAFTPEERQPTETGRILWRVDRTEHRCLLYIVSPHRPDLAHLVEQAGWPSKVTWRTGDYRRLLDRLVAGQQWAFRLTANPVYNPRNGAAGRRGPRYGHVTQTQQQEWLLKQAEKYGFEVSKADESPDLVVRDRQVRRFKRDDRQVTISTATFDGRLTVTDPDALRFALTRGIGPAKGYGCGLLTLAR</sequence>
<dbReference type="SUPFAM" id="SSF117987">
    <property type="entry name" value="CRISPR-associated protein"/>
    <property type="match status" value="2"/>
</dbReference>
<dbReference type="InterPro" id="IPR010179">
    <property type="entry name" value="CRISPR-assoc_prot_Cse3"/>
</dbReference>
<dbReference type="CDD" id="cd09727">
    <property type="entry name" value="Cas6_I-E"/>
    <property type="match status" value="1"/>
</dbReference>
<protein>
    <submittedName>
        <fullName evidence="2">Type I-E CRISPR-associated protein Cas6/Cse3/CasE</fullName>
    </submittedName>
</protein>
<dbReference type="Pfam" id="PF08798">
    <property type="entry name" value="CRISPR_assoc"/>
    <property type="match status" value="1"/>
</dbReference>
<dbReference type="STRING" id="1111738.GCA_000427905_00895"/>
<gene>
    <name evidence="2" type="primary">cas6e</name>
    <name evidence="1" type="ORF">DIU77_012305</name>
    <name evidence="2" type="ORF">DIU77_20090</name>
</gene>
<evidence type="ECO:0000313" key="1">
    <source>
        <dbReference type="EMBL" id="MFO7193016.1"/>
    </source>
</evidence>
<dbReference type="NCBIfam" id="TIGR01907">
    <property type="entry name" value="casE_Cse3"/>
    <property type="match status" value="1"/>
</dbReference>
<reference evidence="1 3" key="3">
    <citation type="journal article" date="2021" name="BMC Genomics">
        <title>Genome-resolved metagenome and metatranscriptome analyses of thermophilic composting reveal key bacterial players and their metabolic interactions.</title>
        <authorList>
            <person name="Braga L.P.P."/>
            <person name="Pereira R.V."/>
            <person name="Martins L.F."/>
            <person name="Moura L.M.S."/>
            <person name="Sanchez F.B."/>
            <person name="Patane J.S.L."/>
            <person name="da Silva A.M."/>
            <person name="Setubal J.C."/>
        </authorList>
    </citation>
    <scope>NUCLEOTIDE SEQUENCE [LARGE SCALE GENOMIC DNA]</scope>
    <source>
        <strain evidence="1">ZC4RG45</strain>
    </source>
</reference>
<reference evidence="1" key="4">
    <citation type="submission" date="2023-08" db="EMBL/GenBank/DDBJ databases">
        <authorList>
            <person name="Guima S.E.S."/>
            <person name="Martins L.F."/>
            <person name="Silva A.M."/>
            <person name="Setubal J.C."/>
        </authorList>
    </citation>
    <scope>NUCLEOTIDE SEQUENCE</scope>
    <source>
        <strain evidence="1">ZC4RG45</strain>
    </source>
</reference>
<reference evidence="1" key="2">
    <citation type="submission" date="2018-05" db="EMBL/GenBank/DDBJ databases">
        <authorList>
            <person name="Moura L."/>
            <person name="Setubal J.C."/>
        </authorList>
    </citation>
    <scope>NUCLEOTIDE SEQUENCE</scope>
    <source>
        <strain evidence="1">ZC4RG45</strain>
    </source>
</reference>
<evidence type="ECO:0000313" key="2">
    <source>
        <dbReference type="EMBL" id="PZM88701.1"/>
    </source>
</evidence>
<dbReference type="Gene3D" id="3.30.70.1210">
    <property type="entry name" value="Crispr-associated protein, domain 2"/>
    <property type="match status" value="1"/>
</dbReference>
<organism evidence="2">
    <name type="scientific">Thermocrispum agreste</name>
    <dbReference type="NCBI Taxonomy" id="37925"/>
    <lineage>
        <taxon>Bacteria</taxon>
        <taxon>Bacillati</taxon>
        <taxon>Actinomycetota</taxon>
        <taxon>Actinomycetes</taxon>
        <taxon>Pseudonocardiales</taxon>
        <taxon>Pseudonocardiaceae</taxon>
        <taxon>Thermocrispum</taxon>
    </lineage>
</organism>